<protein>
    <recommendedName>
        <fullName evidence="1">POLQ-like helical domain-containing protein</fullName>
    </recommendedName>
</protein>
<dbReference type="SUPFAM" id="SSF158702">
    <property type="entry name" value="Sec63 N-terminal domain-like"/>
    <property type="match status" value="1"/>
</dbReference>
<dbReference type="PANTHER" id="PTHR10133:SF62">
    <property type="entry name" value="DNA POLYMERASE THETA"/>
    <property type="match status" value="1"/>
</dbReference>
<evidence type="ECO:0000313" key="3">
    <source>
        <dbReference type="Proteomes" id="UP000321570"/>
    </source>
</evidence>
<dbReference type="Proteomes" id="UP000321570">
    <property type="component" value="Unassembled WGS sequence"/>
</dbReference>
<dbReference type="Pfam" id="PF21099">
    <property type="entry name" value="POLQ_helical"/>
    <property type="match status" value="1"/>
</dbReference>
<proteinExistence type="predicted"/>
<evidence type="ECO:0000259" key="1">
    <source>
        <dbReference type="Pfam" id="PF21099"/>
    </source>
</evidence>
<organism evidence="2 3">
    <name type="scientific">Hymenolepis diminuta</name>
    <name type="common">Rat tapeworm</name>
    <dbReference type="NCBI Taxonomy" id="6216"/>
    <lineage>
        <taxon>Eukaryota</taxon>
        <taxon>Metazoa</taxon>
        <taxon>Spiralia</taxon>
        <taxon>Lophotrochozoa</taxon>
        <taxon>Platyhelminthes</taxon>
        <taxon>Cestoda</taxon>
        <taxon>Eucestoda</taxon>
        <taxon>Cyclophyllidea</taxon>
        <taxon>Hymenolepididae</taxon>
        <taxon>Hymenolepis</taxon>
    </lineage>
</organism>
<dbReference type="EMBL" id="CABIJS010000705">
    <property type="protein sequence ID" value="VUZ56522.1"/>
    <property type="molecule type" value="Genomic_DNA"/>
</dbReference>
<name>A0A564ZAV7_HYMDI</name>
<feature type="domain" description="POLQ-like helical" evidence="1">
    <location>
        <begin position="1"/>
        <end position="92"/>
    </location>
</feature>
<dbReference type="GO" id="GO:0097681">
    <property type="term" value="P:double-strand break repair via alternative nonhomologous end joining"/>
    <property type="evidence" value="ECO:0007669"/>
    <property type="project" value="TreeGrafter"/>
</dbReference>
<dbReference type="GO" id="GO:0006261">
    <property type="term" value="P:DNA-templated DNA replication"/>
    <property type="evidence" value="ECO:0007669"/>
    <property type="project" value="InterPro"/>
</dbReference>
<reference evidence="2 3" key="1">
    <citation type="submission" date="2019-07" db="EMBL/GenBank/DDBJ databases">
        <authorList>
            <person name="Jastrzebski P J."/>
            <person name="Paukszto L."/>
            <person name="Jastrzebski P J."/>
        </authorList>
    </citation>
    <scope>NUCLEOTIDE SEQUENCE [LARGE SCALE GENOMIC DNA]</scope>
    <source>
        <strain evidence="2 3">WMS-il1</strain>
    </source>
</reference>
<dbReference type="PANTHER" id="PTHR10133">
    <property type="entry name" value="DNA POLYMERASE I"/>
    <property type="match status" value="1"/>
</dbReference>
<dbReference type="AlphaFoldDB" id="A0A564ZAV7"/>
<dbReference type="InterPro" id="IPR002298">
    <property type="entry name" value="DNA_polymerase_A"/>
</dbReference>
<dbReference type="InterPro" id="IPR048960">
    <property type="entry name" value="POLQ-like_helical"/>
</dbReference>
<keyword evidence="3" id="KW-1185">Reference proteome</keyword>
<accession>A0A564ZAV7</accession>
<sequence length="114" mass="13076">MRCLAGKQVASKNNKESASLNQLRRFYLSLALHRLICEEKLAQVAERFAINRGLLQSLMQQASTYAGMVTVFCNRLGWIHMERLLSGFQMRLYFGVSNELLDLIRLSPLLNNSR</sequence>
<evidence type="ECO:0000313" key="2">
    <source>
        <dbReference type="EMBL" id="VUZ56522.1"/>
    </source>
</evidence>
<dbReference type="Gene3D" id="1.10.3380.20">
    <property type="match status" value="1"/>
</dbReference>
<dbReference type="GO" id="GO:0003887">
    <property type="term" value="F:DNA-directed DNA polymerase activity"/>
    <property type="evidence" value="ECO:0007669"/>
    <property type="project" value="InterPro"/>
</dbReference>
<feature type="non-terminal residue" evidence="2">
    <location>
        <position position="114"/>
    </location>
</feature>
<gene>
    <name evidence="2" type="ORF">WMSIL1_LOCUS14108</name>
</gene>